<feature type="domain" description="ABC transporter" evidence="9">
    <location>
        <begin position="385"/>
        <end position="620"/>
    </location>
</feature>
<dbReference type="Proteomes" id="UP001550853">
    <property type="component" value="Unassembled WGS sequence"/>
</dbReference>
<name>A0ABV2Z8I3_9ACTN</name>
<evidence type="ECO:0000313" key="12">
    <source>
        <dbReference type="Proteomes" id="UP001550853"/>
    </source>
</evidence>
<dbReference type="InterPro" id="IPR036640">
    <property type="entry name" value="ABC1_TM_sf"/>
</dbReference>
<reference evidence="11 12" key="1">
    <citation type="submission" date="2024-06" db="EMBL/GenBank/DDBJ databases">
        <title>The Natural Products Discovery Center: Release of the First 8490 Sequenced Strains for Exploring Actinobacteria Biosynthetic Diversity.</title>
        <authorList>
            <person name="Kalkreuter E."/>
            <person name="Kautsar S.A."/>
            <person name="Yang D."/>
            <person name="Bader C.D."/>
            <person name="Teijaro C.N."/>
            <person name="Fluegel L."/>
            <person name="Davis C.M."/>
            <person name="Simpson J.R."/>
            <person name="Lauterbach L."/>
            <person name="Steele A.D."/>
            <person name="Gui C."/>
            <person name="Meng S."/>
            <person name="Li G."/>
            <person name="Viehrig K."/>
            <person name="Ye F."/>
            <person name="Su P."/>
            <person name="Kiefer A.F."/>
            <person name="Nichols A."/>
            <person name="Cepeda A.J."/>
            <person name="Yan W."/>
            <person name="Fan B."/>
            <person name="Jiang Y."/>
            <person name="Adhikari A."/>
            <person name="Zheng C.-J."/>
            <person name="Schuster L."/>
            <person name="Cowan T.M."/>
            <person name="Smanski M.J."/>
            <person name="Chevrette M.G."/>
            <person name="De Carvalho L.P.S."/>
            <person name="Shen B."/>
        </authorList>
    </citation>
    <scope>NUCLEOTIDE SEQUENCE [LARGE SCALE GENOMIC DNA]</scope>
    <source>
        <strain evidence="11 12">NPDC033039</strain>
    </source>
</reference>
<accession>A0ABV2Z8I3</accession>
<feature type="transmembrane region" description="Helical" evidence="8">
    <location>
        <begin position="182"/>
        <end position="201"/>
    </location>
</feature>
<feature type="transmembrane region" description="Helical" evidence="8">
    <location>
        <begin position="66"/>
        <end position="88"/>
    </location>
</feature>
<organism evidence="11 12">
    <name type="scientific">Streptomyces catenulae</name>
    <dbReference type="NCBI Taxonomy" id="66875"/>
    <lineage>
        <taxon>Bacteria</taxon>
        <taxon>Bacillati</taxon>
        <taxon>Actinomycetota</taxon>
        <taxon>Actinomycetes</taxon>
        <taxon>Kitasatosporales</taxon>
        <taxon>Streptomycetaceae</taxon>
        <taxon>Streptomyces</taxon>
    </lineage>
</organism>
<dbReference type="InterPro" id="IPR003593">
    <property type="entry name" value="AAA+_ATPase"/>
</dbReference>
<feature type="compositionally biased region" description="Low complexity" evidence="7">
    <location>
        <begin position="10"/>
        <end position="20"/>
    </location>
</feature>
<protein>
    <submittedName>
        <fullName evidence="11">ABC transporter ATP-binding protein</fullName>
    </submittedName>
</protein>
<dbReference type="PANTHER" id="PTHR43394">
    <property type="entry name" value="ATP-DEPENDENT PERMEASE MDL1, MITOCHONDRIAL"/>
    <property type="match status" value="1"/>
</dbReference>
<evidence type="ECO:0000259" key="9">
    <source>
        <dbReference type="PROSITE" id="PS50893"/>
    </source>
</evidence>
<keyword evidence="6 8" id="KW-0472">Membrane</keyword>
<dbReference type="Gene3D" id="1.20.1560.10">
    <property type="entry name" value="ABC transporter type 1, transmembrane domain"/>
    <property type="match status" value="1"/>
</dbReference>
<evidence type="ECO:0000256" key="2">
    <source>
        <dbReference type="ARBA" id="ARBA00022692"/>
    </source>
</evidence>
<feature type="transmembrane region" description="Helical" evidence="8">
    <location>
        <begin position="207"/>
        <end position="224"/>
    </location>
</feature>
<dbReference type="PROSITE" id="PS50893">
    <property type="entry name" value="ABC_TRANSPORTER_2"/>
    <property type="match status" value="1"/>
</dbReference>
<feature type="transmembrane region" description="Helical" evidence="8">
    <location>
        <begin position="100"/>
        <end position="120"/>
    </location>
</feature>
<dbReference type="Pfam" id="PF00005">
    <property type="entry name" value="ABC_tran"/>
    <property type="match status" value="1"/>
</dbReference>
<evidence type="ECO:0000256" key="1">
    <source>
        <dbReference type="ARBA" id="ARBA00004651"/>
    </source>
</evidence>
<dbReference type="InterPro" id="IPR027417">
    <property type="entry name" value="P-loop_NTPase"/>
</dbReference>
<sequence length="635" mass="67539">MPEDRQRNDTAAPGSTATGPTPAPAPDVDHAAHEADGRPDDRQLRTRRNQMLRALLGPERRRLTRAVALALLENVCALVTPLLIAAAIDRGVPAAADGRWGPLTAYAALALSAGLASATLKYGFLRYSGNIAQTLLFRLRCRTFAHAVRLPLAYHESAPSGSVVARLSSDVESVEEVLEMGLDGLFSALFSMVGTVAVMLWLDLPMAAVVLALFLPLYLLTRWFRDRSRRAYRRTRGVTEQIVQHTGETYNGIRAVQAFRKEGENSARLRELDTGYATARAASGRVSAVFSGGVKLIGNLSLALLLALGAIRIADGHLEAGALTAFLLYVHRLYDPIDELASFANAFSAASAGLERIGVLFHTPDTLPEPARPRLLPAVPAPGRVRFEKVRFRYTAASPHVLDGLDLELEPGRTVALVGTTGAGKSTLAKLLARLYDPTGGRVTLDGADLCEVADAELRSGICMVTQEPFLFSGSVADNIALGRPDATRAEIAAAAEAVGAHDFISGLAEGYDTDVRKRGAGLSAGQRQLVALARVMLAAPRVLILDEATSSMDAPTERAVHAALHRVLTGRTALIIAHSLTTAAIADRVLVLENGAVVEDGPPAELATGDGPFAHLYCGWLSATGGRPHHPARH</sequence>
<keyword evidence="2 8" id="KW-0812">Transmembrane</keyword>
<keyword evidence="3" id="KW-0547">Nucleotide-binding</keyword>
<dbReference type="InterPro" id="IPR017871">
    <property type="entry name" value="ABC_transporter-like_CS"/>
</dbReference>
<dbReference type="SUPFAM" id="SSF90123">
    <property type="entry name" value="ABC transporter transmembrane region"/>
    <property type="match status" value="1"/>
</dbReference>
<evidence type="ECO:0000256" key="4">
    <source>
        <dbReference type="ARBA" id="ARBA00022840"/>
    </source>
</evidence>
<dbReference type="SMART" id="SM00382">
    <property type="entry name" value="AAA"/>
    <property type="match status" value="1"/>
</dbReference>
<evidence type="ECO:0000256" key="6">
    <source>
        <dbReference type="ARBA" id="ARBA00023136"/>
    </source>
</evidence>
<keyword evidence="4 11" id="KW-0067">ATP-binding</keyword>
<comment type="caution">
    <text evidence="11">The sequence shown here is derived from an EMBL/GenBank/DDBJ whole genome shotgun (WGS) entry which is preliminary data.</text>
</comment>
<dbReference type="PANTHER" id="PTHR43394:SF1">
    <property type="entry name" value="ATP-BINDING CASSETTE SUB-FAMILY B MEMBER 10, MITOCHONDRIAL"/>
    <property type="match status" value="1"/>
</dbReference>
<dbReference type="InterPro" id="IPR011527">
    <property type="entry name" value="ABC1_TM_dom"/>
</dbReference>
<dbReference type="CDD" id="cd18546">
    <property type="entry name" value="ABC_6TM_Rv0194_D2_like"/>
    <property type="match status" value="1"/>
</dbReference>
<dbReference type="InterPro" id="IPR039421">
    <property type="entry name" value="Type_1_exporter"/>
</dbReference>
<gene>
    <name evidence="11" type="ORF">AB0E61_29915</name>
</gene>
<feature type="compositionally biased region" description="Basic and acidic residues" evidence="7">
    <location>
        <begin position="27"/>
        <end position="41"/>
    </location>
</feature>
<proteinExistence type="predicted"/>
<evidence type="ECO:0000256" key="5">
    <source>
        <dbReference type="ARBA" id="ARBA00022989"/>
    </source>
</evidence>
<dbReference type="SUPFAM" id="SSF52540">
    <property type="entry name" value="P-loop containing nucleoside triphosphate hydrolases"/>
    <property type="match status" value="1"/>
</dbReference>
<dbReference type="PROSITE" id="PS50929">
    <property type="entry name" value="ABC_TM1F"/>
    <property type="match status" value="1"/>
</dbReference>
<dbReference type="PROSITE" id="PS00211">
    <property type="entry name" value="ABC_TRANSPORTER_1"/>
    <property type="match status" value="1"/>
</dbReference>
<dbReference type="InterPro" id="IPR003439">
    <property type="entry name" value="ABC_transporter-like_ATP-bd"/>
</dbReference>
<feature type="region of interest" description="Disordered" evidence="7">
    <location>
        <begin position="1"/>
        <end position="41"/>
    </location>
</feature>
<evidence type="ECO:0000256" key="8">
    <source>
        <dbReference type="SAM" id="Phobius"/>
    </source>
</evidence>
<evidence type="ECO:0000259" key="10">
    <source>
        <dbReference type="PROSITE" id="PS50929"/>
    </source>
</evidence>
<evidence type="ECO:0000256" key="7">
    <source>
        <dbReference type="SAM" id="MobiDB-lite"/>
    </source>
</evidence>
<dbReference type="EMBL" id="JBEZVI010000040">
    <property type="protein sequence ID" value="MEU3714302.1"/>
    <property type="molecule type" value="Genomic_DNA"/>
</dbReference>
<keyword evidence="5 8" id="KW-1133">Transmembrane helix</keyword>
<feature type="domain" description="ABC transmembrane type-1" evidence="10">
    <location>
        <begin position="66"/>
        <end position="349"/>
    </location>
</feature>
<evidence type="ECO:0000256" key="3">
    <source>
        <dbReference type="ARBA" id="ARBA00022741"/>
    </source>
</evidence>
<dbReference type="RefSeq" id="WP_078654347.1">
    <property type="nucleotide sequence ID" value="NZ_JBEZVI010000040.1"/>
</dbReference>
<dbReference type="Pfam" id="PF00664">
    <property type="entry name" value="ABC_membrane"/>
    <property type="match status" value="1"/>
</dbReference>
<dbReference type="GO" id="GO:0005524">
    <property type="term" value="F:ATP binding"/>
    <property type="evidence" value="ECO:0007669"/>
    <property type="project" value="UniProtKB-KW"/>
</dbReference>
<keyword evidence="12" id="KW-1185">Reference proteome</keyword>
<comment type="subcellular location">
    <subcellularLocation>
        <location evidence="1">Cell membrane</location>
        <topology evidence="1">Multi-pass membrane protein</topology>
    </subcellularLocation>
</comment>
<evidence type="ECO:0000313" key="11">
    <source>
        <dbReference type="EMBL" id="MEU3714302.1"/>
    </source>
</evidence>
<dbReference type="Gene3D" id="3.40.50.300">
    <property type="entry name" value="P-loop containing nucleotide triphosphate hydrolases"/>
    <property type="match status" value="1"/>
</dbReference>